<sequence>MFDRLWLKVMGANSSRRDEGGGEKHVGCCPWRTSAGEDKAAVALRRPTKLPSKLRNKIRKQEDRSREWEEIPTPSVCDHRDTITEETPLSALPQDRLMHIINCFPYPTTRSAESPTPEMVAAIAAHDLEHRAFVDAFGKLVQVSVETMAITALPMDVWLKERLKKWVQLSGHEGSIVPATKHTLYKKQCSNCSESRAYESISRDPALSGFTPTYYKQLEKNEEYFIEIEDLLQQFADPTKTAIMDIKVGTRTFLESEVSNSKKRADLYEKMIAIDPEEPTDEERKSQSITKLRYMQFRERESSSAKLGFRIEAGKTLDGSLEKNFKKVRTIEDVASTFIDFFGVERTRVRRQLVARLKAMRAAIEKSNFFQNHEVVGSSILIMYDEDKVGCWMIDFAKTSAVVGKTLDHRTAWVPGNNEDGYLVGIDNLIKVLEEMPDFGQLPNEETLVTEEVVARLRESAKHLSS</sequence>
<evidence type="ECO:0000313" key="8">
    <source>
        <dbReference type="Proteomes" id="UP000835052"/>
    </source>
</evidence>
<dbReference type="Proteomes" id="UP000835052">
    <property type="component" value="Unassembled WGS sequence"/>
</dbReference>
<evidence type="ECO:0000256" key="1">
    <source>
        <dbReference type="ARBA" id="ARBA00007374"/>
    </source>
</evidence>
<dbReference type="InterPro" id="IPR038286">
    <property type="entry name" value="IPK_sf"/>
</dbReference>
<comment type="caution">
    <text evidence="7">The sequence shown here is derived from an EMBL/GenBank/DDBJ whole genome shotgun (WGS) entry which is preliminary data.</text>
</comment>
<keyword evidence="3" id="KW-0547">Nucleotide-binding</keyword>
<dbReference type="EMBL" id="CAJGYM010000070">
    <property type="protein sequence ID" value="CAD6196316.1"/>
    <property type="molecule type" value="Genomic_DNA"/>
</dbReference>
<dbReference type="EC" id="2.7.-.-" evidence="6"/>
<dbReference type="PANTHER" id="PTHR12400">
    <property type="entry name" value="INOSITOL POLYPHOSPHATE KINASE"/>
    <property type="match status" value="1"/>
</dbReference>
<keyword evidence="4 6" id="KW-0418">Kinase</keyword>
<dbReference type="GO" id="GO:0046854">
    <property type="term" value="P:phosphatidylinositol phosphate biosynthetic process"/>
    <property type="evidence" value="ECO:0007669"/>
    <property type="project" value="TreeGrafter"/>
</dbReference>
<dbReference type="SUPFAM" id="SSF56104">
    <property type="entry name" value="SAICAR synthase-like"/>
    <property type="match status" value="1"/>
</dbReference>
<dbReference type="GO" id="GO:0032958">
    <property type="term" value="P:inositol phosphate biosynthetic process"/>
    <property type="evidence" value="ECO:0007669"/>
    <property type="project" value="InterPro"/>
</dbReference>
<evidence type="ECO:0000256" key="3">
    <source>
        <dbReference type="ARBA" id="ARBA00022741"/>
    </source>
</evidence>
<evidence type="ECO:0000256" key="5">
    <source>
        <dbReference type="ARBA" id="ARBA00022840"/>
    </source>
</evidence>
<dbReference type="GO" id="GO:0005634">
    <property type="term" value="C:nucleus"/>
    <property type="evidence" value="ECO:0007669"/>
    <property type="project" value="TreeGrafter"/>
</dbReference>
<dbReference type="InterPro" id="IPR005522">
    <property type="entry name" value="IPK"/>
</dbReference>
<reference evidence="7" key="1">
    <citation type="submission" date="2020-10" db="EMBL/GenBank/DDBJ databases">
        <authorList>
            <person name="Kikuchi T."/>
        </authorList>
    </citation>
    <scope>NUCLEOTIDE SEQUENCE</scope>
    <source>
        <strain evidence="7">NKZ352</strain>
    </source>
</reference>
<protein>
    <recommendedName>
        <fullName evidence="6">Kinase</fullName>
        <ecNumber evidence="6">2.7.-.-</ecNumber>
    </recommendedName>
</protein>
<dbReference type="AlphaFoldDB" id="A0A8S1HMV9"/>
<keyword evidence="2 6" id="KW-0808">Transferase</keyword>
<name>A0A8S1HMV9_9PELO</name>
<dbReference type="GO" id="GO:0000828">
    <property type="term" value="F:inositol hexakisphosphate kinase activity"/>
    <property type="evidence" value="ECO:0007669"/>
    <property type="project" value="TreeGrafter"/>
</dbReference>
<organism evidence="7 8">
    <name type="scientific">Caenorhabditis auriculariae</name>
    <dbReference type="NCBI Taxonomy" id="2777116"/>
    <lineage>
        <taxon>Eukaryota</taxon>
        <taxon>Metazoa</taxon>
        <taxon>Ecdysozoa</taxon>
        <taxon>Nematoda</taxon>
        <taxon>Chromadorea</taxon>
        <taxon>Rhabditida</taxon>
        <taxon>Rhabditina</taxon>
        <taxon>Rhabditomorpha</taxon>
        <taxon>Rhabditoidea</taxon>
        <taxon>Rhabditidae</taxon>
        <taxon>Peloderinae</taxon>
        <taxon>Caenorhabditis</taxon>
    </lineage>
</organism>
<proteinExistence type="inferred from homology"/>
<evidence type="ECO:0000256" key="6">
    <source>
        <dbReference type="RuleBase" id="RU363090"/>
    </source>
</evidence>
<dbReference type="FunFam" id="3.30.470.160:FF:000001">
    <property type="entry name" value="Kinase"/>
    <property type="match status" value="1"/>
</dbReference>
<evidence type="ECO:0000256" key="2">
    <source>
        <dbReference type="ARBA" id="ARBA00022679"/>
    </source>
</evidence>
<dbReference type="OrthoDB" id="338650at2759"/>
<keyword evidence="8" id="KW-1185">Reference proteome</keyword>
<dbReference type="Pfam" id="PF03770">
    <property type="entry name" value="IPK"/>
    <property type="match status" value="1"/>
</dbReference>
<dbReference type="GO" id="GO:0005737">
    <property type="term" value="C:cytoplasm"/>
    <property type="evidence" value="ECO:0007669"/>
    <property type="project" value="TreeGrafter"/>
</dbReference>
<keyword evidence="5" id="KW-0067">ATP-binding</keyword>
<comment type="similarity">
    <text evidence="1 6">Belongs to the inositol phosphokinase (IPK) family.</text>
</comment>
<dbReference type="GO" id="GO:0005524">
    <property type="term" value="F:ATP binding"/>
    <property type="evidence" value="ECO:0007669"/>
    <property type="project" value="UniProtKB-KW"/>
</dbReference>
<accession>A0A8S1HMV9</accession>
<dbReference type="Gene3D" id="3.30.470.160">
    <property type="entry name" value="Inositol polyphosphate kinase"/>
    <property type="match status" value="1"/>
</dbReference>
<evidence type="ECO:0000256" key="4">
    <source>
        <dbReference type="ARBA" id="ARBA00022777"/>
    </source>
</evidence>
<evidence type="ECO:0000313" key="7">
    <source>
        <dbReference type="EMBL" id="CAD6196316.1"/>
    </source>
</evidence>
<gene>
    <name evidence="7" type="ORF">CAUJ_LOCUS12231</name>
</gene>
<dbReference type="PANTHER" id="PTHR12400:SF26">
    <property type="entry name" value="KINASE"/>
    <property type="match status" value="1"/>
</dbReference>